<keyword evidence="3" id="KW-1185">Reference proteome</keyword>
<dbReference type="SUPFAM" id="SSF52058">
    <property type="entry name" value="L domain-like"/>
    <property type="match status" value="1"/>
</dbReference>
<protein>
    <recommendedName>
        <fullName evidence="4">Leucine-rich repeat-containing N-terminal plant-type domain-containing protein</fullName>
    </recommendedName>
</protein>
<proteinExistence type="predicted"/>
<dbReference type="EMBL" id="JBBWWR010000007">
    <property type="protein sequence ID" value="KAK8964235.1"/>
    <property type="molecule type" value="Genomic_DNA"/>
</dbReference>
<reference evidence="2 3" key="1">
    <citation type="journal article" date="2022" name="Nat. Plants">
        <title>Genomes of leafy and leafless Platanthera orchids illuminate the evolution of mycoheterotrophy.</title>
        <authorList>
            <person name="Li M.H."/>
            <person name="Liu K.W."/>
            <person name="Li Z."/>
            <person name="Lu H.C."/>
            <person name="Ye Q.L."/>
            <person name="Zhang D."/>
            <person name="Wang J.Y."/>
            <person name="Li Y.F."/>
            <person name="Zhong Z.M."/>
            <person name="Liu X."/>
            <person name="Yu X."/>
            <person name="Liu D.K."/>
            <person name="Tu X.D."/>
            <person name="Liu B."/>
            <person name="Hao Y."/>
            <person name="Liao X.Y."/>
            <person name="Jiang Y.T."/>
            <person name="Sun W.H."/>
            <person name="Chen J."/>
            <person name="Chen Y.Q."/>
            <person name="Ai Y."/>
            <person name="Zhai J.W."/>
            <person name="Wu S.S."/>
            <person name="Zhou Z."/>
            <person name="Hsiao Y.Y."/>
            <person name="Wu W.L."/>
            <person name="Chen Y.Y."/>
            <person name="Lin Y.F."/>
            <person name="Hsu J.L."/>
            <person name="Li C.Y."/>
            <person name="Wang Z.W."/>
            <person name="Zhao X."/>
            <person name="Zhong W.Y."/>
            <person name="Ma X.K."/>
            <person name="Ma L."/>
            <person name="Huang J."/>
            <person name="Chen G.Z."/>
            <person name="Huang M.Z."/>
            <person name="Huang L."/>
            <person name="Peng D.H."/>
            <person name="Luo Y.B."/>
            <person name="Zou S.Q."/>
            <person name="Chen S.P."/>
            <person name="Lan S."/>
            <person name="Tsai W.C."/>
            <person name="Van de Peer Y."/>
            <person name="Liu Z.J."/>
        </authorList>
    </citation>
    <scope>NUCLEOTIDE SEQUENCE [LARGE SCALE GENOMIC DNA]</scope>
    <source>
        <strain evidence="2">Lor288</strain>
    </source>
</reference>
<dbReference type="PROSITE" id="PS51450">
    <property type="entry name" value="LRR"/>
    <property type="match status" value="1"/>
</dbReference>
<evidence type="ECO:0008006" key="4">
    <source>
        <dbReference type="Google" id="ProtNLM"/>
    </source>
</evidence>
<accession>A0ABR2ML37</accession>
<evidence type="ECO:0000313" key="2">
    <source>
        <dbReference type="EMBL" id="KAK8964235.1"/>
    </source>
</evidence>
<dbReference type="InterPro" id="IPR001611">
    <property type="entry name" value="Leu-rich_rpt"/>
</dbReference>
<name>A0ABR2ML37_9ASPA</name>
<organism evidence="2 3">
    <name type="scientific">Platanthera guangdongensis</name>
    <dbReference type="NCBI Taxonomy" id="2320717"/>
    <lineage>
        <taxon>Eukaryota</taxon>
        <taxon>Viridiplantae</taxon>
        <taxon>Streptophyta</taxon>
        <taxon>Embryophyta</taxon>
        <taxon>Tracheophyta</taxon>
        <taxon>Spermatophyta</taxon>
        <taxon>Magnoliopsida</taxon>
        <taxon>Liliopsida</taxon>
        <taxon>Asparagales</taxon>
        <taxon>Orchidaceae</taxon>
        <taxon>Orchidoideae</taxon>
        <taxon>Orchideae</taxon>
        <taxon>Orchidinae</taxon>
        <taxon>Platanthera</taxon>
    </lineage>
</organism>
<evidence type="ECO:0000256" key="1">
    <source>
        <dbReference type="ARBA" id="ARBA00022729"/>
    </source>
</evidence>
<sequence>MGGEVKRPLMAYVTFGAAYVLRSGRLDSWRDGEVTPCCWTGMNCSSDYDPVVVSLDLNSLNLSGPLSPSIGSLVHLTYLNLSFNGFSKLCYLEKMYE</sequence>
<gene>
    <name evidence="2" type="ORF">KSP40_PGU002426</name>
</gene>
<dbReference type="Gene3D" id="3.80.10.10">
    <property type="entry name" value="Ribonuclease Inhibitor"/>
    <property type="match status" value="1"/>
</dbReference>
<comment type="caution">
    <text evidence="2">The sequence shown here is derived from an EMBL/GenBank/DDBJ whole genome shotgun (WGS) entry which is preliminary data.</text>
</comment>
<dbReference type="InterPro" id="IPR032675">
    <property type="entry name" value="LRR_dom_sf"/>
</dbReference>
<evidence type="ECO:0000313" key="3">
    <source>
        <dbReference type="Proteomes" id="UP001412067"/>
    </source>
</evidence>
<dbReference type="Proteomes" id="UP001412067">
    <property type="component" value="Unassembled WGS sequence"/>
</dbReference>
<dbReference type="PANTHER" id="PTHR47988">
    <property type="entry name" value="SOMATIC EMBRYOGENESIS RECEPTOR KINASE 1"/>
    <property type="match status" value="1"/>
</dbReference>
<keyword evidence="1" id="KW-0732">Signal</keyword>